<dbReference type="Proteomes" id="UP001642487">
    <property type="component" value="Chromosome 3"/>
</dbReference>
<evidence type="ECO:0000313" key="1">
    <source>
        <dbReference type="EMBL" id="CAK9318418.1"/>
    </source>
</evidence>
<gene>
    <name evidence="1" type="ORF">CITCOLO1_LOCUS10383</name>
</gene>
<proteinExistence type="predicted"/>
<name>A0ABP0YD55_9ROSI</name>
<reference evidence="1 2" key="1">
    <citation type="submission" date="2024-03" db="EMBL/GenBank/DDBJ databases">
        <authorList>
            <person name="Gkanogiannis A."/>
            <person name="Becerra Lopez-Lavalle L."/>
        </authorList>
    </citation>
    <scope>NUCLEOTIDE SEQUENCE [LARGE SCALE GENOMIC DNA]</scope>
</reference>
<sequence length="106" mass="11540">MSPACICAPLTSLGCASPPVRLNPLPEVLARSTCFQFSPSLVTPLAYSNFRGCSLRDLEGVLLLYSKRRKGRKQVKTAWNVAHSLLVVYGRNAHHSVDAFSVEPVA</sequence>
<protein>
    <submittedName>
        <fullName evidence="1">Uncharacterized protein</fullName>
    </submittedName>
</protein>
<evidence type="ECO:0000313" key="2">
    <source>
        <dbReference type="Proteomes" id="UP001642487"/>
    </source>
</evidence>
<keyword evidence="2" id="KW-1185">Reference proteome</keyword>
<dbReference type="EMBL" id="OZ021737">
    <property type="protein sequence ID" value="CAK9318418.1"/>
    <property type="molecule type" value="Genomic_DNA"/>
</dbReference>
<accession>A0ABP0YD55</accession>
<organism evidence="1 2">
    <name type="scientific">Citrullus colocynthis</name>
    <name type="common">colocynth</name>
    <dbReference type="NCBI Taxonomy" id="252529"/>
    <lineage>
        <taxon>Eukaryota</taxon>
        <taxon>Viridiplantae</taxon>
        <taxon>Streptophyta</taxon>
        <taxon>Embryophyta</taxon>
        <taxon>Tracheophyta</taxon>
        <taxon>Spermatophyta</taxon>
        <taxon>Magnoliopsida</taxon>
        <taxon>eudicotyledons</taxon>
        <taxon>Gunneridae</taxon>
        <taxon>Pentapetalae</taxon>
        <taxon>rosids</taxon>
        <taxon>fabids</taxon>
        <taxon>Cucurbitales</taxon>
        <taxon>Cucurbitaceae</taxon>
        <taxon>Benincaseae</taxon>
        <taxon>Citrullus</taxon>
    </lineage>
</organism>